<gene>
    <name evidence="1" type="ORF">METZ01_LOCUS459690</name>
</gene>
<accession>A0A383AFZ6</accession>
<protein>
    <recommendedName>
        <fullName evidence="2">Alkyl hydroperoxide reductase subunit C/ Thiol specific antioxidant domain-containing protein</fullName>
    </recommendedName>
</protein>
<organism evidence="1">
    <name type="scientific">marine metagenome</name>
    <dbReference type="NCBI Taxonomy" id="408172"/>
    <lineage>
        <taxon>unclassified sequences</taxon>
        <taxon>metagenomes</taxon>
        <taxon>ecological metagenomes</taxon>
    </lineage>
</organism>
<dbReference type="EMBL" id="UINC01191942">
    <property type="protein sequence ID" value="SVE06836.1"/>
    <property type="molecule type" value="Genomic_DNA"/>
</dbReference>
<dbReference type="AlphaFoldDB" id="A0A383AFZ6"/>
<name>A0A383AFZ6_9ZZZZ</name>
<evidence type="ECO:0008006" key="2">
    <source>
        <dbReference type="Google" id="ProtNLM"/>
    </source>
</evidence>
<feature type="non-terminal residue" evidence="1">
    <location>
        <position position="1"/>
    </location>
</feature>
<proteinExistence type="predicted"/>
<sequence length="40" mass="4344">VSSSRPSRISYLIDGNGQIKKVYESVTPADHPGEVLKDLS</sequence>
<evidence type="ECO:0000313" key="1">
    <source>
        <dbReference type="EMBL" id="SVE06836.1"/>
    </source>
</evidence>
<reference evidence="1" key="1">
    <citation type="submission" date="2018-05" db="EMBL/GenBank/DDBJ databases">
        <authorList>
            <person name="Lanie J.A."/>
            <person name="Ng W.-L."/>
            <person name="Kazmierczak K.M."/>
            <person name="Andrzejewski T.M."/>
            <person name="Davidsen T.M."/>
            <person name="Wayne K.J."/>
            <person name="Tettelin H."/>
            <person name="Glass J.I."/>
            <person name="Rusch D."/>
            <person name="Podicherti R."/>
            <person name="Tsui H.-C.T."/>
            <person name="Winkler M.E."/>
        </authorList>
    </citation>
    <scope>NUCLEOTIDE SEQUENCE</scope>
</reference>